<evidence type="ECO:0000256" key="2">
    <source>
        <dbReference type="ARBA" id="ARBA00022723"/>
    </source>
</evidence>
<keyword evidence="7" id="KW-0560">Oxidoreductase</keyword>
<evidence type="ECO:0000256" key="1">
    <source>
        <dbReference type="ARBA" id="ARBA00022485"/>
    </source>
</evidence>
<dbReference type="Pfam" id="PF13183">
    <property type="entry name" value="Fer4_8"/>
    <property type="match status" value="1"/>
</dbReference>
<keyword evidence="4" id="KW-0408">Iron</keyword>
<accession>A0A3B1DU74</accession>
<name>A0A3B1DU74_9ZZZZ</name>
<dbReference type="InterPro" id="IPR017900">
    <property type="entry name" value="4Fe4S_Fe_S_CS"/>
</dbReference>
<organism evidence="7">
    <name type="scientific">hydrothermal vent metagenome</name>
    <dbReference type="NCBI Taxonomy" id="652676"/>
    <lineage>
        <taxon>unclassified sequences</taxon>
        <taxon>metagenomes</taxon>
        <taxon>ecological metagenomes</taxon>
    </lineage>
</organism>
<dbReference type="GO" id="GO:0046872">
    <property type="term" value="F:metal ion binding"/>
    <property type="evidence" value="ECO:0007669"/>
    <property type="project" value="UniProtKB-KW"/>
</dbReference>
<evidence type="ECO:0000259" key="6">
    <source>
        <dbReference type="PROSITE" id="PS51379"/>
    </source>
</evidence>
<sequence>MTVEYDKLLACIHCGLCTSACPTYLETGNENDSPRGRIHLMRAVIDNRIPLDNKVARHLDLCLDCRACETACPSGVQYGELIEPFRSDMHKQKEITTGGAVSGWFRALFLLGLFPYPARLRFALFPMRIMQWTRLDRVIDFFRIMKLFPQPIQRMYRMLPKQLSRSKRYFERYDAIGERRATVALFTGCVSSVISPQTNQATIDVLRHNGCDVIIPSKQTCCGAIHFHNGAEEKAGQFAKANVAAFPFNEVDAVITNVAGCGAMLKEYHQFPNFTKKVMDISEFLIQLKVIPPKKEVVAKVTYHDACHLCHAQSIRNQPRELLQMIPGIELVPLGESDICCGAAGSYNLSEPEMSDRLAARKKKHILKTEAKIVASANIGCTMQIDATLRHAGEEIQVLHPVELLAQSYAEECYVEESYKEVSSQS</sequence>
<dbReference type="Pfam" id="PF02754">
    <property type="entry name" value="CCG"/>
    <property type="match status" value="2"/>
</dbReference>
<dbReference type="InterPro" id="IPR009051">
    <property type="entry name" value="Helical_ferredxn"/>
</dbReference>
<gene>
    <name evidence="7" type="ORF">MNBD_PLANCTO02-3066</name>
</gene>
<keyword evidence="2" id="KW-0479">Metal-binding</keyword>
<keyword evidence="1" id="KW-0004">4Fe-4S</keyword>
<dbReference type="PROSITE" id="PS00198">
    <property type="entry name" value="4FE4S_FER_1"/>
    <property type="match status" value="1"/>
</dbReference>
<feature type="domain" description="4Fe-4S ferredoxin-type" evidence="6">
    <location>
        <begin position="53"/>
        <end position="84"/>
    </location>
</feature>
<keyword evidence="5" id="KW-0411">Iron-sulfur</keyword>
<evidence type="ECO:0000256" key="5">
    <source>
        <dbReference type="ARBA" id="ARBA00023014"/>
    </source>
</evidence>
<dbReference type="PANTHER" id="PTHR32479">
    <property type="entry name" value="GLYCOLATE OXIDASE IRON-SULFUR SUBUNIT"/>
    <property type="match status" value="1"/>
</dbReference>
<protein>
    <submittedName>
        <fullName evidence="7">Glycolate dehydrogenase, iron-sulfur subunit GlcF</fullName>
        <ecNumber evidence="7">1.1.99.14</ecNumber>
    </submittedName>
</protein>
<reference evidence="7" key="1">
    <citation type="submission" date="2018-06" db="EMBL/GenBank/DDBJ databases">
        <authorList>
            <person name="Zhirakovskaya E."/>
        </authorList>
    </citation>
    <scope>NUCLEOTIDE SEQUENCE</scope>
</reference>
<dbReference type="InterPro" id="IPR004017">
    <property type="entry name" value="Cys_rich_dom"/>
</dbReference>
<dbReference type="InterPro" id="IPR012257">
    <property type="entry name" value="Glc_ox_4Fe-4S"/>
</dbReference>
<dbReference type="Gene3D" id="1.10.1060.10">
    <property type="entry name" value="Alpha-helical ferredoxin"/>
    <property type="match status" value="1"/>
</dbReference>
<evidence type="ECO:0000313" key="7">
    <source>
        <dbReference type="EMBL" id="VAX42451.1"/>
    </source>
</evidence>
<dbReference type="EC" id="1.1.99.14" evidence="7"/>
<dbReference type="EMBL" id="UOGL01000656">
    <property type="protein sequence ID" value="VAX42451.1"/>
    <property type="molecule type" value="Genomic_DNA"/>
</dbReference>
<dbReference type="AlphaFoldDB" id="A0A3B1DU74"/>
<feature type="domain" description="4Fe-4S ferredoxin-type" evidence="6">
    <location>
        <begin position="1"/>
        <end position="30"/>
    </location>
</feature>
<proteinExistence type="predicted"/>
<dbReference type="PANTHER" id="PTHR32479:SF17">
    <property type="entry name" value="GLYCOLATE OXIDASE IRON-SULFUR SUBUNIT"/>
    <property type="match status" value="1"/>
</dbReference>
<dbReference type="GO" id="GO:0019154">
    <property type="term" value="F:glycolate dehydrogenase activity"/>
    <property type="evidence" value="ECO:0007669"/>
    <property type="project" value="UniProtKB-EC"/>
</dbReference>
<dbReference type="GO" id="GO:0051539">
    <property type="term" value="F:4 iron, 4 sulfur cluster binding"/>
    <property type="evidence" value="ECO:0007669"/>
    <property type="project" value="UniProtKB-KW"/>
</dbReference>
<dbReference type="InterPro" id="IPR017896">
    <property type="entry name" value="4Fe4S_Fe-S-bd"/>
</dbReference>
<keyword evidence="3" id="KW-0677">Repeat</keyword>
<dbReference type="PROSITE" id="PS51379">
    <property type="entry name" value="4FE4S_FER_2"/>
    <property type="match status" value="2"/>
</dbReference>
<dbReference type="PIRSF" id="PIRSF000139">
    <property type="entry name" value="Glc_ox_4Fe-4S"/>
    <property type="match status" value="1"/>
</dbReference>
<evidence type="ECO:0000256" key="4">
    <source>
        <dbReference type="ARBA" id="ARBA00023004"/>
    </source>
</evidence>
<evidence type="ECO:0000256" key="3">
    <source>
        <dbReference type="ARBA" id="ARBA00022737"/>
    </source>
</evidence>
<dbReference type="SUPFAM" id="SSF46548">
    <property type="entry name" value="alpha-helical ferredoxin"/>
    <property type="match status" value="1"/>
</dbReference>